<dbReference type="PANTHER" id="PTHR37810">
    <property type="entry name" value="IMMUNITY PROTEIN SDPI"/>
    <property type="match status" value="1"/>
</dbReference>
<dbReference type="InterPro" id="IPR012867">
    <property type="entry name" value="DUF1648"/>
</dbReference>
<keyword evidence="1" id="KW-0812">Transmembrane</keyword>
<feature type="transmembrane region" description="Helical" evidence="1">
    <location>
        <begin position="346"/>
        <end position="363"/>
    </location>
</feature>
<dbReference type="Pfam" id="PF07853">
    <property type="entry name" value="DUF1648"/>
    <property type="match status" value="1"/>
</dbReference>
<evidence type="ECO:0000259" key="3">
    <source>
        <dbReference type="Pfam" id="PF19124"/>
    </source>
</evidence>
<feature type="transmembrane region" description="Helical" evidence="1">
    <location>
        <begin position="138"/>
        <end position="157"/>
    </location>
</feature>
<comment type="caution">
    <text evidence="4">The sequence shown here is derived from an EMBL/GenBank/DDBJ whole genome shotgun (WGS) entry which is preliminary data.</text>
</comment>
<dbReference type="Pfam" id="PF19124">
    <property type="entry name" value="DUF5808"/>
    <property type="match status" value="1"/>
</dbReference>
<evidence type="ECO:0000259" key="2">
    <source>
        <dbReference type="Pfam" id="PF07853"/>
    </source>
</evidence>
<keyword evidence="5" id="KW-1185">Reference proteome</keyword>
<gene>
    <name evidence="4" type="ORF">H0185_18840</name>
</gene>
<dbReference type="Proteomes" id="UP000769780">
    <property type="component" value="Unassembled WGS sequence"/>
</dbReference>
<reference evidence="4 5" key="1">
    <citation type="submission" date="2020-07" db="EMBL/GenBank/DDBJ databases">
        <title>Fungal Genomes of the International Space Station.</title>
        <authorList>
            <person name="Seuylemezian A."/>
            <person name="Singh N.K."/>
            <person name="Wood J."/>
            <person name="Venkateswaran K."/>
        </authorList>
    </citation>
    <scope>NUCLEOTIDE SEQUENCE [LARGE SCALE GENOMIC DNA]</scope>
    <source>
        <strain evidence="4 5">PL-B2</strain>
    </source>
</reference>
<dbReference type="EMBL" id="JACWFH010000029">
    <property type="protein sequence ID" value="MBY0098826.1"/>
    <property type="molecule type" value="Genomic_DNA"/>
</dbReference>
<protein>
    <submittedName>
        <fullName evidence="4">DUF1648 domain-containing protein</fullName>
    </submittedName>
</protein>
<feature type="transmembrane region" description="Helical" evidence="1">
    <location>
        <begin position="233"/>
        <end position="254"/>
    </location>
</feature>
<feature type="transmembrane region" description="Helical" evidence="1">
    <location>
        <begin position="6"/>
        <end position="24"/>
    </location>
</feature>
<feature type="transmembrane region" description="Helical" evidence="1">
    <location>
        <begin position="51"/>
        <end position="69"/>
    </location>
</feature>
<feature type="domain" description="DUF1648" evidence="2">
    <location>
        <begin position="147"/>
        <end position="189"/>
    </location>
</feature>
<feature type="domain" description="DUF5808" evidence="3">
    <location>
        <begin position="322"/>
        <end position="347"/>
    </location>
</feature>
<feature type="transmembrane region" description="Helical" evidence="1">
    <location>
        <begin position="266"/>
        <end position="287"/>
    </location>
</feature>
<evidence type="ECO:0000256" key="1">
    <source>
        <dbReference type="SAM" id="Phobius"/>
    </source>
</evidence>
<keyword evidence="1" id="KW-1133">Transmembrane helix</keyword>
<accession>A0ABS7K993</accession>
<feature type="transmembrane region" description="Helical" evidence="1">
    <location>
        <begin position="185"/>
        <end position="204"/>
    </location>
</feature>
<keyword evidence="1" id="KW-0472">Membrane</keyword>
<dbReference type="InterPro" id="IPR043831">
    <property type="entry name" value="DUF5808"/>
</dbReference>
<sequence>MEMTILFIISFFLAIMETAIPYLIKRTVVFGVTIPDENTRDRRLLGFKKQYSIIVSCFSLVVLVGFWVWGMQANPVDGQLFLVGIALPFAIMFVSLACYVYFHARTSQLKRAEKWGEDSRQVKISDLSVRSQDEMLPWYMYLFPMLVTLGVIIYTVLQYPSLPDQIPTHWGPNGQPDAFTPKSPASAISTLLILLVMQAMFLMINETTKRSGIKLSATRTTASRIRQLTLRKYTSWFMFITSILITMLFSFLQLSTIHEGMFGEGVMLIVPFVFLLVVLGGTVVFAVKVGRAGEDIGSESVAGMADFDEDQYWKGGLFYFNKNDPSIFVEKRFGVGMTLNFANPKGYLLVLGPIVLILVVSFVI</sequence>
<organism evidence="4 5">
    <name type="scientific">Mesobacillus maritimus</name>
    <dbReference type="NCBI Taxonomy" id="1643336"/>
    <lineage>
        <taxon>Bacteria</taxon>
        <taxon>Bacillati</taxon>
        <taxon>Bacillota</taxon>
        <taxon>Bacilli</taxon>
        <taxon>Bacillales</taxon>
        <taxon>Bacillaceae</taxon>
        <taxon>Mesobacillus</taxon>
    </lineage>
</organism>
<feature type="transmembrane region" description="Helical" evidence="1">
    <location>
        <begin position="81"/>
        <end position="102"/>
    </location>
</feature>
<evidence type="ECO:0000313" key="4">
    <source>
        <dbReference type="EMBL" id="MBY0098826.1"/>
    </source>
</evidence>
<dbReference type="PANTHER" id="PTHR37810:SF9">
    <property type="entry name" value="MEMBRANE PROTEIN"/>
    <property type="match status" value="1"/>
</dbReference>
<evidence type="ECO:0000313" key="5">
    <source>
        <dbReference type="Proteomes" id="UP000769780"/>
    </source>
</evidence>
<proteinExistence type="predicted"/>
<name>A0ABS7K993_9BACI</name>
<dbReference type="RefSeq" id="WP_221875046.1">
    <property type="nucleotide sequence ID" value="NZ_JACWFH010000029.1"/>
</dbReference>